<dbReference type="Proteomes" id="UP001596411">
    <property type="component" value="Unassembled WGS sequence"/>
</dbReference>
<keyword evidence="3" id="KW-1185">Reference proteome</keyword>
<evidence type="ECO:0000256" key="1">
    <source>
        <dbReference type="SAM" id="Phobius"/>
    </source>
</evidence>
<gene>
    <name evidence="2" type="ORF">ACFQH5_20445</name>
</gene>
<evidence type="ECO:0008006" key="4">
    <source>
        <dbReference type="Google" id="ProtNLM"/>
    </source>
</evidence>
<sequence>MIDLTPDQIFALRWLGLSALLIAIAVLVDMGARAVIRQRRQEYQNKLARSVRRARR</sequence>
<organism evidence="2 3">
    <name type="scientific">Halomonas salifodinae</name>
    <dbReference type="NCBI Taxonomy" id="438745"/>
    <lineage>
        <taxon>Bacteria</taxon>
        <taxon>Pseudomonadati</taxon>
        <taxon>Pseudomonadota</taxon>
        <taxon>Gammaproteobacteria</taxon>
        <taxon>Oceanospirillales</taxon>
        <taxon>Halomonadaceae</taxon>
        <taxon>Halomonas</taxon>
    </lineage>
</organism>
<dbReference type="EMBL" id="JBHSZP010000049">
    <property type="protein sequence ID" value="MFC7091917.1"/>
    <property type="molecule type" value="Genomic_DNA"/>
</dbReference>
<keyword evidence="1" id="KW-1133">Transmembrane helix</keyword>
<keyword evidence="1" id="KW-0812">Transmembrane</keyword>
<evidence type="ECO:0000313" key="2">
    <source>
        <dbReference type="EMBL" id="MFC7091917.1"/>
    </source>
</evidence>
<reference evidence="3" key="1">
    <citation type="journal article" date="2019" name="Int. J. Syst. Evol. Microbiol.">
        <title>The Global Catalogue of Microorganisms (GCM) 10K type strain sequencing project: providing services to taxonomists for standard genome sequencing and annotation.</title>
        <authorList>
            <consortium name="The Broad Institute Genomics Platform"/>
            <consortium name="The Broad Institute Genome Sequencing Center for Infectious Disease"/>
            <person name="Wu L."/>
            <person name="Ma J."/>
        </authorList>
    </citation>
    <scope>NUCLEOTIDE SEQUENCE [LARGE SCALE GENOMIC DNA]</scope>
    <source>
        <strain evidence="3">CGMCC 1.13666</strain>
    </source>
</reference>
<comment type="caution">
    <text evidence="2">The sequence shown here is derived from an EMBL/GenBank/DDBJ whole genome shotgun (WGS) entry which is preliminary data.</text>
</comment>
<name>A0ABW2F4T4_9GAMM</name>
<keyword evidence="1" id="KW-0472">Membrane</keyword>
<feature type="transmembrane region" description="Helical" evidence="1">
    <location>
        <begin position="12"/>
        <end position="36"/>
    </location>
</feature>
<evidence type="ECO:0000313" key="3">
    <source>
        <dbReference type="Proteomes" id="UP001596411"/>
    </source>
</evidence>
<dbReference type="RefSeq" id="WP_346064106.1">
    <property type="nucleotide sequence ID" value="NZ_BAAADR010000045.1"/>
</dbReference>
<accession>A0ABW2F4T4</accession>
<protein>
    <recommendedName>
        <fullName evidence="4">Heme exporter protein D</fullName>
    </recommendedName>
</protein>
<proteinExistence type="predicted"/>